<evidence type="ECO:0000313" key="1">
    <source>
        <dbReference type="EMBL" id="MPC70474.1"/>
    </source>
</evidence>
<protein>
    <submittedName>
        <fullName evidence="1">Uncharacterized protein</fullName>
    </submittedName>
</protein>
<sequence>MTIFDKTSVGGNRRGRVWRAGRLARRVWSIGRGGKEGEREVEGRAVSLVNHTPGDAEEEHERIREM</sequence>
<evidence type="ECO:0000313" key="2">
    <source>
        <dbReference type="Proteomes" id="UP000324222"/>
    </source>
</evidence>
<dbReference type="EMBL" id="VSRR010031189">
    <property type="protein sequence ID" value="MPC70474.1"/>
    <property type="molecule type" value="Genomic_DNA"/>
</dbReference>
<dbReference type="Proteomes" id="UP000324222">
    <property type="component" value="Unassembled WGS sequence"/>
</dbReference>
<organism evidence="1 2">
    <name type="scientific">Portunus trituberculatus</name>
    <name type="common">Swimming crab</name>
    <name type="synonym">Neptunus trituberculatus</name>
    <dbReference type="NCBI Taxonomy" id="210409"/>
    <lineage>
        <taxon>Eukaryota</taxon>
        <taxon>Metazoa</taxon>
        <taxon>Ecdysozoa</taxon>
        <taxon>Arthropoda</taxon>
        <taxon>Crustacea</taxon>
        <taxon>Multicrustacea</taxon>
        <taxon>Malacostraca</taxon>
        <taxon>Eumalacostraca</taxon>
        <taxon>Eucarida</taxon>
        <taxon>Decapoda</taxon>
        <taxon>Pleocyemata</taxon>
        <taxon>Brachyura</taxon>
        <taxon>Eubrachyura</taxon>
        <taxon>Portunoidea</taxon>
        <taxon>Portunidae</taxon>
        <taxon>Portuninae</taxon>
        <taxon>Portunus</taxon>
    </lineage>
</organism>
<reference evidence="1 2" key="1">
    <citation type="submission" date="2019-05" db="EMBL/GenBank/DDBJ databases">
        <title>Another draft genome of Portunus trituberculatus and its Hox gene families provides insights of decapod evolution.</title>
        <authorList>
            <person name="Jeong J.-H."/>
            <person name="Song I."/>
            <person name="Kim S."/>
            <person name="Choi T."/>
            <person name="Kim D."/>
            <person name="Ryu S."/>
            <person name="Kim W."/>
        </authorList>
    </citation>
    <scope>NUCLEOTIDE SEQUENCE [LARGE SCALE GENOMIC DNA]</scope>
    <source>
        <tissue evidence="1">Muscle</tissue>
    </source>
</reference>
<dbReference type="AlphaFoldDB" id="A0A5B7HPK2"/>
<comment type="caution">
    <text evidence="1">The sequence shown here is derived from an EMBL/GenBank/DDBJ whole genome shotgun (WGS) entry which is preliminary data.</text>
</comment>
<gene>
    <name evidence="1" type="ORF">E2C01_064723</name>
</gene>
<accession>A0A5B7HPK2</accession>
<proteinExistence type="predicted"/>
<keyword evidence="2" id="KW-1185">Reference proteome</keyword>
<name>A0A5B7HPK2_PORTR</name>